<organism evidence="1 2">
    <name type="scientific">Mortierella alpina</name>
    <name type="common">Oleaginous fungus</name>
    <name type="synonym">Mortierella renispora</name>
    <dbReference type="NCBI Taxonomy" id="64518"/>
    <lineage>
        <taxon>Eukaryota</taxon>
        <taxon>Fungi</taxon>
        <taxon>Fungi incertae sedis</taxon>
        <taxon>Mucoromycota</taxon>
        <taxon>Mortierellomycotina</taxon>
        <taxon>Mortierellomycetes</taxon>
        <taxon>Mortierellales</taxon>
        <taxon>Mortierellaceae</taxon>
        <taxon>Mortierella</taxon>
    </lineage>
</organism>
<evidence type="ECO:0000313" key="2">
    <source>
        <dbReference type="Proteomes" id="UP000738359"/>
    </source>
</evidence>
<keyword evidence="2" id="KW-1185">Reference proteome</keyword>
<dbReference type="AlphaFoldDB" id="A0A9P6J072"/>
<reference evidence="1" key="1">
    <citation type="journal article" date="2020" name="Fungal Divers.">
        <title>Resolving the Mortierellaceae phylogeny through synthesis of multi-gene phylogenetics and phylogenomics.</title>
        <authorList>
            <person name="Vandepol N."/>
            <person name="Liber J."/>
            <person name="Desiro A."/>
            <person name="Na H."/>
            <person name="Kennedy M."/>
            <person name="Barry K."/>
            <person name="Grigoriev I.V."/>
            <person name="Miller A.N."/>
            <person name="O'Donnell K."/>
            <person name="Stajich J.E."/>
            <person name="Bonito G."/>
        </authorList>
    </citation>
    <scope>NUCLEOTIDE SEQUENCE</scope>
    <source>
        <strain evidence="1">CK1249</strain>
    </source>
</reference>
<accession>A0A9P6J072</accession>
<gene>
    <name evidence="1" type="ORF">BGZ70_009921</name>
</gene>
<protein>
    <submittedName>
        <fullName evidence="1">Uncharacterized protein</fullName>
    </submittedName>
</protein>
<name>A0A9P6J072_MORAP</name>
<dbReference type="OrthoDB" id="5549158at2759"/>
<proteinExistence type="predicted"/>
<dbReference type="Proteomes" id="UP000738359">
    <property type="component" value="Unassembled WGS sequence"/>
</dbReference>
<comment type="caution">
    <text evidence="1">The sequence shown here is derived from an EMBL/GenBank/DDBJ whole genome shotgun (WGS) entry which is preliminary data.</text>
</comment>
<sequence length="319" mass="35709">MMQTSLKSLLAGEAFPSRLLRLLKSEISAALEHSAMENDHQMATIHERLAETTSNYYPWSVSEYEVSKLAQQTSLSFLSIISGGRTPLVAKREKGWPIFGGSCYHIDVDLFRTTLCYLGPAQFVTTILKQLLKAALTPNGRRAVELGAAMMTTPLVGCGDQHLEPQSLLWTLIYQTLWIPVPGRLETFAQGKLLASFVGMTLDRFQSRTFIRHRQQQQMQRRAHAAQSLDAMDVDPSQYSSATVAKDSLVRKDSAHSLEQLERDAAVEPLRVVLDQKLKALGPIAQNRPGFEGFVQGMAQYREKHPPLSLPLSHHRSKR</sequence>
<dbReference type="EMBL" id="JAAAHY010000845">
    <property type="protein sequence ID" value="KAF9956377.1"/>
    <property type="molecule type" value="Genomic_DNA"/>
</dbReference>
<evidence type="ECO:0000313" key="1">
    <source>
        <dbReference type="EMBL" id="KAF9956377.1"/>
    </source>
</evidence>